<name>A0A8B6GPW9_MYTGA</name>
<evidence type="ECO:0000256" key="5">
    <source>
        <dbReference type="PROSITE-ProRule" id="PRU00205"/>
    </source>
</evidence>
<evidence type="ECO:0000256" key="2">
    <source>
        <dbReference type="ARBA" id="ARBA00022692"/>
    </source>
</evidence>
<evidence type="ECO:0000313" key="8">
    <source>
        <dbReference type="EMBL" id="VDI67265.1"/>
    </source>
</evidence>
<dbReference type="InterPro" id="IPR050846">
    <property type="entry name" value="TLCD"/>
</dbReference>
<evidence type="ECO:0000256" key="6">
    <source>
        <dbReference type="SAM" id="Phobius"/>
    </source>
</evidence>
<dbReference type="GO" id="GO:0005886">
    <property type="term" value="C:plasma membrane"/>
    <property type="evidence" value="ECO:0007669"/>
    <property type="project" value="TreeGrafter"/>
</dbReference>
<evidence type="ECO:0000256" key="1">
    <source>
        <dbReference type="ARBA" id="ARBA00004141"/>
    </source>
</evidence>
<dbReference type="GO" id="GO:0007009">
    <property type="term" value="P:plasma membrane organization"/>
    <property type="evidence" value="ECO:0007669"/>
    <property type="project" value="TreeGrafter"/>
</dbReference>
<dbReference type="AlphaFoldDB" id="A0A8B6GPW9"/>
<dbReference type="PANTHER" id="PTHR13439:SF4">
    <property type="entry name" value="TLC DOMAIN-CONTAINING PROTEIN"/>
    <property type="match status" value="1"/>
</dbReference>
<reference evidence="8" key="1">
    <citation type="submission" date="2018-11" db="EMBL/GenBank/DDBJ databases">
        <authorList>
            <person name="Alioto T."/>
            <person name="Alioto T."/>
        </authorList>
    </citation>
    <scope>NUCLEOTIDE SEQUENCE</scope>
</reference>
<keyword evidence="2 5" id="KW-0812">Transmembrane</keyword>
<feature type="transmembrane region" description="Helical" evidence="6">
    <location>
        <begin position="24"/>
        <end position="44"/>
    </location>
</feature>
<dbReference type="SMART" id="SM00724">
    <property type="entry name" value="TLC"/>
    <property type="match status" value="1"/>
</dbReference>
<dbReference type="PROSITE" id="PS50922">
    <property type="entry name" value="TLC"/>
    <property type="match status" value="1"/>
</dbReference>
<keyword evidence="4 5" id="KW-0472">Membrane</keyword>
<evidence type="ECO:0000256" key="4">
    <source>
        <dbReference type="ARBA" id="ARBA00023136"/>
    </source>
</evidence>
<feature type="transmembrane region" description="Helical" evidence="6">
    <location>
        <begin position="65"/>
        <end position="87"/>
    </location>
</feature>
<feature type="domain" description="TLC" evidence="7">
    <location>
        <begin position="57"/>
        <end position="254"/>
    </location>
</feature>
<evidence type="ECO:0000259" key="7">
    <source>
        <dbReference type="PROSITE" id="PS50922"/>
    </source>
</evidence>
<proteinExistence type="predicted"/>
<evidence type="ECO:0000256" key="3">
    <source>
        <dbReference type="ARBA" id="ARBA00022989"/>
    </source>
</evidence>
<dbReference type="PANTHER" id="PTHR13439">
    <property type="entry name" value="CT120 PROTEIN"/>
    <property type="match status" value="1"/>
</dbReference>
<gene>
    <name evidence="8" type="ORF">MGAL_10B023850</name>
</gene>
<dbReference type="GO" id="GO:0097035">
    <property type="term" value="P:regulation of membrane lipid distribution"/>
    <property type="evidence" value="ECO:0007669"/>
    <property type="project" value="TreeGrafter"/>
</dbReference>
<comment type="caution">
    <text evidence="8">The sequence shown here is derived from an EMBL/GenBank/DDBJ whole genome shotgun (WGS) entry which is preliminary data.</text>
</comment>
<feature type="transmembrane region" description="Helical" evidence="6">
    <location>
        <begin position="93"/>
        <end position="114"/>
    </location>
</feature>
<dbReference type="OrthoDB" id="10266980at2759"/>
<evidence type="ECO:0000313" key="9">
    <source>
        <dbReference type="Proteomes" id="UP000596742"/>
    </source>
</evidence>
<protein>
    <recommendedName>
        <fullName evidence="7">TLC domain-containing protein</fullName>
    </recommendedName>
</protein>
<dbReference type="Pfam" id="PF03798">
    <property type="entry name" value="TRAM_LAG1_CLN8"/>
    <property type="match status" value="1"/>
</dbReference>
<accession>A0A8B6GPW9</accession>
<dbReference type="Proteomes" id="UP000596742">
    <property type="component" value="Unassembled WGS sequence"/>
</dbReference>
<dbReference type="GO" id="GO:0071709">
    <property type="term" value="P:membrane assembly"/>
    <property type="evidence" value="ECO:0007669"/>
    <property type="project" value="TreeGrafter"/>
</dbReference>
<dbReference type="EMBL" id="UYJE01008795">
    <property type="protein sequence ID" value="VDI67265.1"/>
    <property type="molecule type" value="Genomic_DNA"/>
</dbReference>
<sequence length="265" mass="31525">MEKDKEQTVYIINQGDGMDSVQVWQAYAMCALSIMLMLAIRSVVTKFGKPKTLKDGVSFWKWRNILISWIHAVIVGTWDFLCLWWYPDLFQDPVFYINNVMYLMVPFSIGYFLYDLYDMMTNEQKLIDWEIVLHHVLLSTVMIYSWTNKLCIAYSVILLTSEINSIFLHLRKLLQFTKVNFNSWLYQLVAMLNLFTFITCRLFPQSRLMFGFYTDGHRISKSYFILLLLTYPIGFVINIVLFWRILKSDVLRRLKGNDKLLNKME</sequence>
<keyword evidence="3 6" id="KW-1133">Transmembrane helix</keyword>
<dbReference type="GO" id="GO:0055091">
    <property type="term" value="P:phospholipid homeostasis"/>
    <property type="evidence" value="ECO:0007669"/>
    <property type="project" value="TreeGrafter"/>
</dbReference>
<organism evidence="8 9">
    <name type="scientific">Mytilus galloprovincialis</name>
    <name type="common">Mediterranean mussel</name>
    <dbReference type="NCBI Taxonomy" id="29158"/>
    <lineage>
        <taxon>Eukaryota</taxon>
        <taxon>Metazoa</taxon>
        <taxon>Spiralia</taxon>
        <taxon>Lophotrochozoa</taxon>
        <taxon>Mollusca</taxon>
        <taxon>Bivalvia</taxon>
        <taxon>Autobranchia</taxon>
        <taxon>Pteriomorphia</taxon>
        <taxon>Mytilida</taxon>
        <taxon>Mytiloidea</taxon>
        <taxon>Mytilidae</taxon>
        <taxon>Mytilinae</taxon>
        <taxon>Mytilus</taxon>
    </lineage>
</organism>
<feature type="transmembrane region" description="Helical" evidence="6">
    <location>
        <begin position="183"/>
        <end position="204"/>
    </location>
</feature>
<feature type="transmembrane region" description="Helical" evidence="6">
    <location>
        <begin position="224"/>
        <end position="246"/>
    </location>
</feature>
<feature type="transmembrane region" description="Helical" evidence="6">
    <location>
        <begin position="152"/>
        <end position="171"/>
    </location>
</feature>
<dbReference type="InterPro" id="IPR006634">
    <property type="entry name" value="TLC-dom"/>
</dbReference>
<comment type="subcellular location">
    <subcellularLocation>
        <location evidence="1">Membrane</location>
        <topology evidence="1">Multi-pass membrane protein</topology>
    </subcellularLocation>
</comment>
<keyword evidence="9" id="KW-1185">Reference proteome</keyword>